<dbReference type="InterPro" id="IPR046529">
    <property type="entry name" value="DUF6594"/>
</dbReference>
<gene>
    <name evidence="4" type="ORF">AAL_06128</name>
</gene>
<evidence type="ECO:0000259" key="3">
    <source>
        <dbReference type="Pfam" id="PF20237"/>
    </source>
</evidence>
<reference evidence="4 5" key="1">
    <citation type="journal article" date="2016" name="Genome Biol. Evol.">
        <title>Divergent and convergent evolution of fungal pathogenicity.</title>
        <authorList>
            <person name="Shang Y."/>
            <person name="Xiao G."/>
            <person name="Zheng P."/>
            <person name="Cen K."/>
            <person name="Zhan S."/>
            <person name="Wang C."/>
        </authorList>
    </citation>
    <scope>NUCLEOTIDE SEQUENCE [LARGE SCALE GENOMIC DNA]</scope>
    <source>
        <strain evidence="4 5">RCEF 2490</strain>
    </source>
</reference>
<feature type="compositionally biased region" description="Low complexity" evidence="1">
    <location>
        <begin position="83"/>
        <end position="101"/>
    </location>
</feature>
<feature type="region of interest" description="Disordered" evidence="1">
    <location>
        <begin position="167"/>
        <end position="190"/>
    </location>
</feature>
<keyword evidence="2" id="KW-0812">Transmembrane</keyword>
<feature type="region of interest" description="Disordered" evidence="1">
    <location>
        <begin position="219"/>
        <end position="295"/>
    </location>
</feature>
<dbReference type="Proteomes" id="UP000078544">
    <property type="component" value="Unassembled WGS sequence"/>
</dbReference>
<dbReference type="Pfam" id="PF20237">
    <property type="entry name" value="DUF6594"/>
    <property type="match status" value="1"/>
</dbReference>
<dbReference type="PANTHER" id="PTHR34502">
    <property type="entry name" value="DUF6594 DOMAIN-CONTAINING PROTEIN-RELATED"/>
    <property type="match status" value="1"/>
</dbReference>
<feature type="compositionally biased region" description="Polar residues" evidence="1">
    <location>
        <begin position="20"/>
        <end position="30"/>
    </location>
</feature>
<evidence type="ECO:0000256" key="1">
    <source>
        <dbReference type="SAM" id="MobiDB-lite"/>
    </source>
</evidence>
<accession>A0A167ZD33</accession>
<evidence type="ECO:0000256" key="2">
    <source>
        <dbReference type="SAM" id="Phobius"/>
    </source>
</evidence>
<dbReference type="EMBL" id="AZGY01000015">
    <property type="protein sequence ID" value="KZZ92502.1"/>
    <property type="molecule type" value="Genomic_DNA"/>
</dbReference>
<proteinExistence type="predicted"/>
<sequence>MADEHIFATSEHEHAPSPAPNTGKTSSQTKYAEDDTVNNRDVTNSSPAALEIVSPRPIARPLQKRFAAASVEDCWEDEAAHESPATMPSPTASSFAASTTTGEAHRNPRTLDKRIQEVKPKNRGQMIREGSHEIDTEPGSSRASQAAQQDKPRRRASVMDYLVTQGPAGLPPVSPGTHDPTYRSNPERFSWPEVDQGFKTNKAGGAIKFLPLHIGDENRSQTGWWPQPQAPQASEKISRVYDRSSAGHIFGESPNESWDHQYVPPAPSIVSAPQGDARSENYAGSTQSEYDTSPDNMTPSGYQLLAAKLSGEVDGQTIVPVYRRFDSLNHRLLLYMQEEITDLERQLIALEAVDTAKRSWAGGVRPASRRHDRWTKDNLAEQKTEILGLIGYKLSQYNQVLAAFARTQKIRAPTWRDVHLYKTYLSTSQLIADDETQFLDHSNDLMSLAAQHRPLTDEFHDAGDAPTPTPKTTEERYSTLFKTRDFNADSTSHSARAAHAAVENHGAAVLVRTAGSAAMIVFAPVVIFFVIPSFIGRMAIILLIALSAGIMIEQAVLASEVQRRRFDWIVYLGIYCGAMAVVAGAID</sequence>
<feature type="compositionally biased region" description="Polar residues" evidence="1">
    <location>
        <begin position="138"/>
        <end position="148"/>
    </location>
</feature>
<dbReference type="OrthoDB" id="5416037at2759"/>
<dbReference type="AlphaFoldDB" id="A0A167ZD33"/>
<keyword evidence="5" id="KW-1185">Reference proteome</keyword>
<dbReference type="PANTHER" id="PTHR34502:SF6">
    <property type="entry name" value="DUF6594 DOMAIN-CONTAINING PROTEIN"/>
    <property type="match status" value="1"/>
</dbReference>
<feature type="domain" description="DUF6594" evidence="3">
    <location>
        <begin position="302"/>
        <end position="579"/>
    </location>
</feature>
<feature type="compositionally biased region" description="Polar residues" evidence="1">
    <location>
        <begin position="282"/>
        <end position="295"/>
    </location>
</feature>
<organism evidence="4 5">
    <name type="scientific">Moelleriella libera RCEF 2490</name>
    <dbReference type="NCBI Taxonomy" id="1081109"/>
    <lineage>
        <taxon>Eukaryota</taxon>
        <taxon>Fungi</taxon>
        <taxon>Dikarya</taxon>
        <taxon>Ascomycota</taxon>
        <taxon>Pezizomycotina</taxon>
        <taxon>Sordariomycetes</taxon>
        <taxon>Hypocreomycetidae</taxon>
        <taxon>Hypocreales</taxon>
        <taxon>Clavicipitaceae</taxon>
        <taxon>Moelleriella</taxon>
    </lineage>
</organism>
<protein>
    <recommendedName>
        <fullName evidence="3">DUF6594 domain-containing protein</fullName>
    </recommendedName>
</protein>
<name>A0A167ZD33_9HYPO</name>
<evidence type="ECO:0000313" key="4">
    <source>
        <dbReference type="EMBL" id="KZZ92502.1"/>
    </source>
</evidence>
<keyword evidence="2" id="KW-0472">Membrane</keyword>
<evidence type="ECO:0000313" key="5">
    <source>
        <dbReference type="Proteomes" id="UP000078544"/>
    </source>
</evidence>
<dbReference type="STRING" id="1081109.A0A167ZD33"/>
<comment type="caution">
    <text evidence="4">The sequence shown here is derived from an EMBL/GenBank/DDBJ whole genome shotgun (WGS) entry which is preliminary data.</text>
</comment>
<feature type="transmembrane region" description="Helical" evidence="2">
    <location>
        <begin position="568"/>
        <end position="586"/>
    </location>
</feature>
<keyword evidence="2" id="KW-1133">Transmembrane helix</keyword>
<feature type="compositionally biased region" description="Basic and acidic residues" evidence="1">
    <location>
        <begin position="1"/>
        <end position="15"/>
    </location>
</feature>
<feature type="region of interest" description="Disordered" evidence="1">
    <location>
        <begin position="1"/>
        <end position="107"/>
    </location>
</feature>
<feature type="region of interest" description="Disordered" evidence="1">
    <location>
        <begin position="121"/>
        <end position="155"/>
    </location>
</feature>